<dbReference type="FunFam" id="2.60.40.420:FF:000045">
    <property type="entry name" value="Laccase 2"/>
    <property type="match status" value="1"/>
</dbReference>
<organism evidence="6 7">
    <name type="scientific">Aristolochia fimbriata</name>
    <name type="common">White veined hardy Dutchman's pipe vine</name>
    <dbReference type="NCBI Taxonomy" id="158543"/>
    <lineage>
        <taxon>Eukaryota</taxon>
        <taxon>Viridiplantae</taxon>
        <taxon>Streptophyta</taxon>
        <taxon>Embryophyta</taxon>
        <taxon>Tracheophyta</taxon>
        <taxon>Spermatophyta</taxon>
        <taxon>Magnoliopsida</taxon>
        <taxon>Magnoliidae</taxon>
        <taxon>Piperales</taxon>
        <taxon>Aristolochiaceae</taxon>
        <taxon>Aristolochia</taxon>
    </lineage>
</organism>
<evidence type="ECO:0000313" key="6">
    <source>
        <dbReference type="EMBL" id="KAG9454861.1"/>
    </source>
</evidence>
<evidence type="ECO:0000259" key="4">
    <source>
        <dbReference type="Pfam" id="PF07731"/>
    </source>
</evidence>
<dbReference type="InterPro" id="IPR008972">
    <property type="entry name" value="Cupredoxin"/>
</dbReference>
<dbReference type="Pfam" id="PF07732">
    <property type="entry name" value="Cu-oxidase_3"/>
    <property type="match status" value="1"/>
</dbReference>
<evidence type="ECO:0000256" key="2">
    <source>
        <dbReference type="SAM" id="SignalP"/>
    </source>
</evidence>
<dbReference type="InterPro" id="IPR011706">
    <property type="entry name" value="Cu-oxidase_C"/>
</dbReference>
<reference evidence="6 7" key="1">
    <citation type="submission" date="2021-07" db="EMBL/GenBank/DDBJ databases">
        <title>The Aristolochia fimbriata genome: insights into angiosperm evolution, floral development and chemical biosynthesis.</title>
        <authorList>
            <person name="Jiao Y."/>
        </authorList>
    </citation>
    <scope>NUCLEOTIDE SEQUENCE [LARGE SCALE GENOMIC DNA]</scope>
    <source>
        <strain evidence="6">IBCAS-2021</strain>
        <tissue evidence="6">Leaf</tissue>
    </source>
</reference>
<evidence type="ECO:0000313" key="7">
    <source>
        <dbReference type="Proteomes" id="UP000825729"/>
    </source>
</evidence>
<feature type="domain" description="Plastocyanin-like" evidence="4">
    <location>
        <begin position="387"/>
        <end position="526"/>
    </location>
</feature>
<dbReference type="InterPro" id="IPR034273">
    <property type="entry name" value="CuRO_1_AAO-like"/>
</dbReference>
<keyword evidence="7" id="KW-1185">Reference proteome</keyword>
<feature type="domain" description="Plastocyanin-like" evidence="3">
    <location>
        <begin position="158"/>
        <end position="304"/>
    </location>
</feature>
<evidence type="ECO:0000259" key="5">
    <source>
        <dbReference type="Pfam" id="PF07732"/>
    </source>
</evidence>
<dbReference type="Proteomes" id="UP000825729">
    <property type="component" value="Unassembled WGS sequence"/>
</dbReference>
<evidence type="ECO:0000256" key="1">
    <source>
        <dbReference type="ARBA" id="ARBA00010609"/>
    </source>
</evidence>
<gene>
    <name evidence="6" type="ORF">H6P81_007765</name>
</gene>
<feature type="chain" id="PRO_5043406429" description="L-ascorbate oxidase" evidence="2">
    <location>
        <begin position="23"/>
        <end position="605"/>
    </location>
</feature>
<dbReference type="AlphaFoldDB" id="A0AAV7F4U7"/>
<feature type="signal peptide" evidence="2">
    <location>
        <begin position="1"/>
        <end position="22"/>
    </location>
</feature>
<feature type="domain" description="Plastocyanin-like" evidence="5">
    <location>
        <begin position="32"/>
        <end position="146"/>
    </location>
</feature>
<comment type="caution">
    <text evidence="6">The sequence shown here is derived from an EMBL/GenBank/DDBJ whole genome shotgun (WGS) entry which is preliminary data.</text>
</comment>
<sequence length="605" mass="67569">MGRAASLLWAVVPLLLVATAWAEDPYIFFTWNVTYGTISPLGKPQQGILINGQFPGPNINSTTNNNVVVNVFNNLDEPFLITWNGIQQRKNCWMDGMPGTNCPIPPGKNFTYHFQVKDQIGSYFYFPSTSVHRAAGGFGGLRVNSRLLIPVPFDAPEDDYTVLIGDWYSYDFKTIKSTLDSGRPLTRPHGVLINGENHKVGEADDATRKPVFTMKPGKTYRYRICNVGLKNTLNFRIQGHSMKLVEMDGSHTVQNVYESLDIHVGQCFSVLVTADQPVKRYYMVASSRFTKYNLTSVGLIGYEGAPAEAPSTELPPSPVGWAWSLNQFRSFRWNLTASAARPNPQGSFHYGGINITRTIKLANTAGFLDGKLRYALNGVSYVEPTTPIKLAEYFGVADKVFKYDVIGDEPPADDKNIKLDTIVVSGTFRDFIEIVFENREKGVQSFHLDGYSFFPVGMDTGTWTPVSRKNYNLLDAVSRHTIQVYPKSWTAILLTIDNAGLWNIRSNHLQRNYLGQQLYLSVLSPERSLRDEYNLPDLHPTCVIAEAHLQPGINDGKMIFFQTDPQVKECLNSFSLVPGCLDEVFRSFVTGTIGDIGPVSCKSDQ</sequence>
<keyword evidence="2" id="KW-0732">Signal</keyword>
<evidence type="ECO:0000259" key="3">
    <source>
        <dbReference type="Pfam" id="PF00394"/>
    </source>
</evidence>
<dbReference type="InterPro" id="IPR011707">
    <property type="entry name" value="Cu-oxidase-like_N"/>
</dbReference>
<dbReference type="GO" id="GO:0016491">
    <property type="term" value="F:oxidoreductase activity"/>
    <property type="evidence" value="ECO:0007669"/>
    <property type="project" value="InterPro"/>
</dbReference>
<evidence type="ECO:0008006" key="8">
    <source>
        <dbReference type="Google" id="ProtNLM"/>
    </source>
</evidence>
<comment type="similarity">
    <text evidence="1">Belongs to the multicopper oxidase family.</text>
</comment>
<name>A0AAV7F4U7_ARIFI</name>
<protein>
    <recommendedName>
        <fullName evidence="8">L-ascorbate oxidase</fullName>
    </recommendedName>
</protein>
<proteinExistence type="inferred from homology"/>
<dbReference type="InterPro" id="IPR045087">
    <property type="entry name" value="Cu-oxidase_fam"/>
</dbReference>
<dbReference type="PANTHER" id="PTHR11709">
    <property type="entry name" value="MULTI-COPPER OXIDASE"/>
    <property type="match status" value="1"/>
</dbReference>
<accession>A0AAV7F4U7</accession>
<dbReference type="PANTHER" id="PTHR11709:SF27">
    <property type="entry name" value="OS01G0816700 PROTEIN"/>
    <property type="match status" value="1"/>
</dbReference>
<dbReference type="Pfam" id="PF00394">
    <property type="entry name" value="Cu-oxidase"/>
    <property type="match status" value="1"/>
</dbReference>
<dbReference type="GO" id="GO:0005507">
    <property type="term" value="F:copper ion binding"/>
    <property type="evidence" value="ECO:0007669"/>
    <property type="project" value="InterPro"/>
</dbReference>
<dbReference type="CDD" id="cd13846">
    <property type="entry name" value="CuRO_1_AAO_like_1"/>
    <property type="match status" value="1"/>
</dbReference>
<dbReference type="EMBL" id="JAINDJ010000003">
    <property type="protein sequence ID" value="KAG9454861.1"/>
    <property type="molecule type" value="Genomic_DNA"/>
</dbReference>
<dbReference type="Pfam" id="PF07731">
    <property type="entry name" value="Cu-oxidase_2"/>
    <property type="match status" value="1"/>
</dbReference>
<dbReference type="Gene3D" id="2.60.40.420">
    <property type="entry name" value="Cupredoxins - blue copper proteins"/>
    <property type="match status" value="3"/>
</dbReference>
<dbReference type="InterPro" id="IPR001117">
    <property type="entry name" value="Cu-oxidase_2nd"/>
</dbReference>
<dbReference type="SUPFAM" id="SSF49503">
    <property type="entry name" value="Cupredoxins"/>
    <property type="match status" value="3"/>
</dbReference>